<dbReference type="InterPro" id="IPR000014">
    <property type="entry name" value="PAS"/>
</dbReference>
<dbReference type="PROSITE" id="PS50113">
    <property type="entry name" value="PAC"/>
    <property type="match status" value="3"/>
</dbReference>
<evidence type="ECO:0000259" key="7">
    <source>
        <dbReference type="PROSITE" id="PS50112"/>
    </source>
</evidence>
<dbReference type="SUPFAM" id="SSF55073">
    <property type="entry name" value="Nucleotide cyclase"/>
    <property type="match status" value="1"/>
</dbReference>
<dbReference type="NCBIfam" id="TIGR00254">
    <property type="entry name" value="GGDEF"/>
    <property type="match status" value="1"/>
</dbReference>
<dbReference type="Gene3D" id="3.20.20.450">
    <property type="entry name" value="EAL domain"/>
    <property type="match status" value="1"/>
</dbReference>
<organism evidence="11 12">
    <name type="scientific">Atopomonas hussainii</name>
    <dbReference type="NCBI Taxonomy" id="1429083"/>
    <lineage>
        <taxon>Bacteria</taxon>
        <taxon>Pseudomonadati</taxon>
        <taxon>Pseudomonadota</taxon>
        <taxon>Gammaproteobacteria</taxon>
        <taxon>Pseudomonadales</taxon>
        <taxon>Pseudomonadaceae</taxon>
        <taxon>Atopomonas</taxon>
    </lineage>
</organism>
<feature type="domain" description="PAC" evidence="8">
    <location>
        <begin position="659"/>
        <end position="715"/>
    </location>
</feature>
<dbReference type="InterPro" id="IPR035965">
    <property type="entry name" value="PAS-like_dom_sf"/>
</dbReference>
<keyword evidence="6" id="KW-0812">Transmembrane</keyword>
<gene>
    <name evidence="11" type="ORF">SAMN05216214_10433</name>
</gene>
<dbReference type="InterPro" id="IPR013655">
    <property type="entry name" value="PAS_fold_3"/>
</dbReference>
<dbReference type="SMART" id="SM00091">
    <property type="entry name" value="PAS"/>
    <property type="match status" value="4"/>
</dbReference>
<dbReference type="SUPFAM" id="SSF141868">
    <property type="entry name" value="EAL domain-like"/>
    <property type="match status" value="1"/>
</dbReference>
<comment type="subcellular location">
    <subcellularLocation>
        <location evidence="2">Cell inner membrane</location>
    </subcellularLocation>
</comment>
<dbReference type="SMART" id="SM00267">
    <property type="entry name" value="GGDEF"/>
    <property type="match status" value="1"/>
</dbReference>
<evidence type="ECO:0000313" key="12">
    <source>
        <dbReference type="Proteomes" id="UP000185766"/>
    </source>
</evidence>
<dbReference type="GO" id="GO:0005886">
    <property type="term" value="C:plasma membrane"/>
    <property type="evidence" value="ECO:0007669"/>
    <property type="project" value="UniProtKB-SubCell"/>
</dbReference>
<dbReference type="InterPro" id="IPR001633">
    <property type="entry name" value="EAL_dom"/>
</dbReference>
<dbReference type="InterPro" id="IPR029787">
    <property type="entry name" value="Nucleotide_cyclase"/>
</dbReference>
<keyword evidence="6" id="KW-0472">Membrane</keyword>
<feature type="domain" description="PAS" evidence="7">
    <location>
        <begin position="583"/>
        <end position="659"/>
    </location>
</feature>
<dbReference type="Pfam" id="PF13426">
    <property type="entry name" value="PAS_9"/>
    <property type="match status" value="2"/>
</dbReference>
<dbReference type="SUPFAM" id="SSF55785">
    <property type="entry name" value="PYP-like sensor domain (PAS domain)"/>
    <property type="match status" value="5"/>
</dbReference>
<dbReference type="EC" id="3.1.4.52" evidence="3"/>
<protein>
    <recommendedName>
        <fullName evidence="3">cyclic-guanylate-specific phosphodiesterase</fullName>
        <ecNumber evidence="3">3.1.4.52</ecNumber>
    </recommendedName>
</protein>
<name>A0A1H7IPE1_9GAMM</name>
<evidence type="ECO:0000259" key="8">
    <source>
        <dbReference type="PROSITE" id="PS50113"/>
    </source>
</evidence>
<feature type="domain" description="PAS" evidence="7">
    <location>
        <begin position="716"/>
        <end position="761"/>
    </location>
</feature>
<evidence type="ECO:0000259" key="10">
    <source>
        <dbReference type="PROSITE" id="PS50887"/>
    </source>
</evidence>
<dbReference type="InterPro" id="IPR001610">
    <property type="entry name" value="PAC"/>
</dbReference>
<dbReference type="Gene3D" id="3.30.450.20">
    <property type="entry name" value="PAS domain"/>
    <property type="match status" value="5"/>
</dbReference>
<evidence type="ECO:0000256" key="1">
    <source>
        <dbReference type="ARBA" id="ARBA00001946"/>
    </source>
</evidence>
<evidence type="ECO:0000259" key="9">
    <source>
        <dbReference type="PROSITE" id="PS50883"/>
    </source>
</evidence>
<feature type="domain" description="GGDEF" evidence="10">
    <location>
        <begin position="1009"/>
        <end position="1146"/>
    </location>
</feature>
<dbReference type="SMART" id="SM00086">
    <property type="entry name" value="PAC"/>
    <property type="match status" value="3"/>
</dbReference>
<proteinExistence type="predicted"/>
<dbReference type="InterPro" id="IPR043128">
    <property type="entry name" value="Rev_trsase/Diguanyl_cyclase"/>
</dbReference>
<dbReference type="Pfam" id="PF00990">
    <property type="entry name" value="GGDEF"/>
    <property type="match status" value="1"/>
</dbReference>
<dbReference type="PROSITE" id="PS50883">
    <property type="entry name" value="EAL"/>
    <property type="match status" value="1"/>
</dbReference>
<dbReference type="FunFam" id="3.20.20.450:FF:000001">
    <property type="entry name" value="Cyclic di-GMP phosphodiesterase yahA"/>
    <property type="match status" value="1"/>
</dbReference>
<dbReference type="GO" id="GO:0071111">
    <property type="term" value="F:cyclic-guanylate-specific phosphodiesterase activity"/>
    <property type="evidence" value="ECO:0007669"/>
    <property type="project" value="UniProtKB-EC"/>
</dbReference>
<dbReference type="Proteomes" id="UP000185766">
    <property type="component" value="Unassembled WGS sequence"/>
</dbReference>
<feature type="domain" description="PAC" evidence="8">
    <location>
        <begin position="803"/>
        <end position="855"/>
    </location>
</feature>
<dbReference type="Pfam" id="PF00563">
    <property type="entry name" value="EAL"/>
    <property type="match status" value="1"/>
</dbReference>
<dbReference type="InterPro" id="IPR052155">
    <property type="entry name" value="Biofilm_reg_signaling"/>
</dbReference>
<dbReference type="PROSITE" id="PS50887">
    <property type="entry name" value="GGDEF"/>
    <property type="match status" value="1"/>
</dbReference>
<dbReference type="NCBIfam" id="TIGR00229">
    <property type="entry name" value="sensory_box"/>
    <property type="match status" value="3"/>
</dbReference>
<dbReference type="FunFam" id="3.30.70.270:FF:000001">
    <property type="entry name" value="Diguanylate cyclase domain protein"/>
    <property type="match status" value="1"/>
</dbReference>
<dbReference type="GO" id="GO:0071732">
    <property type="term" value="P:cellular response to nitric oxide"/>
    <property type="evidence" value="ECO:0007669"/>
    <property type="project" value="UniProtKB-ARBA"/>
</dbReference>
<dbReference type="EMBL" id="FOAS01000004">
    <property type="protein sequence ID" value="SEK64363.1"/>
    <property type="molecule type" value="Genomic_DNA"/>
</dbReference>
<evidence type="ECO:0000256" key="4">
    <source>
        <dbReference type="ARBA" id="ARBA00022636"/>
    </source>
</evidence>
<keyword evidence="12" id="KW-1185">Reference proteome</keyword>
<dbReference type="Gene3D" id="3.30.70.270">
    <property type="match status" value="1"/>
</dbReference>
<sequence length="1414" mass="161064">MRGYVPALSHWLIVFRSRQAHPLSDAIGLCQQVTILSNDPTLSSLGSAREASLRRPSRLYLVTLLLAAVALLIGHVITQYRDISENFRQHSSEQAEAIAQSLSQRLKLRAEVAQQVLLDTPRLEAAQRLRSLLPAFRELADPLALALRNSLPPLEPGQRYYFRQAQDGQHLWLQLQDVGSRRQWLILLDASSLLEQLPRPNQEDNWLLADAEGDDALLRPGLPVQLPAQPLNAQETGQRLSAHAVAGSDWLVISLLDEQQLSQRLLRNLLAQTLLIGALTGLCLWLLWSLFREQHSLQHLNREARRSLRQAGELLDALDERVLATDLEGRVLYLNLPAQRLLRQQTANRDLHLSQCLPELLPLLKQKSFAFDMGAEHVRLIEQGESRLFNVVRNPLQANLDEGYVWLLRDVTDEQQAMRGLQETRRRYQEIFEGVGTSLIVLDLSKVRSFLIEQRVHDTQSLERWLKHNPTLHDKLLRLIRITEINQVTSRLLGARSPQEAWRLLFDHGPLRPSSVRTQIIAASIGLQQHLDTEVTLHTHQGHKRHLWLTMRLPDMVQDLSAVTASFNDITARKRIETSLIEREKFWSDVVKAVPDTLYIHDFNEHRAIFTNRGLGFDLGYSHAELKAMGAQYWEKILHPDDYEFYEKIRRSQRVIGDHQTITGLLRWRHHNGDYLWFQIRERAFSRKPDGTVHRLIGTAKNVTDLIEATERMRTDEARYRALTESLQEVIWTTDSEFRLDYVSPMSEQLLGIAPQHFLNRGYMQFIADRRQLTPANVALQTLRNDLLNVNRQQQLRDNQASYQISLDFLHAAGHKVPLDITVSLQWDANGRFKGLLGLARDVTEQRRAERELRMAATVFDHSTAAVLVTDPAGYVVKVNHTFTQMLGYSNDEIVGKRPNWLTADRQEEASLPDIQKYVLQAGSWEGEIWLKRQNGEVFPAWIGLNSVDDSEGDLVSFVCFCVDISERKASEQRIHRLAYYDALTSLPNRSLFQDRLHAALQHAGRHNEWVALMFLDLDRFKPINDSLGHAAGDRMLKEVAERLSHCSDLEYTLARMGGDEFTLLVSGLPQREEALNQAMHLAESILAQLAKPFRLERRDFFVTGSIGIALFPQDGVEANQLMKNADTAMYHAKEVGRNNFQFYQAEMNARALERLELESDLRRAVEQQEFELFYQAQFARDGQQLIGAEALLRWRHPQRGLISPALFIPVLEELGLIVPVGDWALREACQQLMRWDANGLVMSKVSVNLSARQFDDASLGSRVASVLAETRLNAKRLELELTESILMHNIEAVLPLIESFKRLGLTLAIDDFGTGYSSLSYLKQLPIDLLKIDRSFVDGLPDGEQDGQIARAIIAMAHSLNMQVIAEGVETAEQLAFLQEHGCDEFQGYLLAKPLPAGEFLQRFRALAATGAE</sequence>
<dbReference type="InterPro" id="IPR035919">
    <property type="entry name" value="EAL_sf"/>
</dbReference>
<feature type="transmembrane region" description="Helical" evidence="6">
    <location>
        <begin position="269"/>
        <end position="291"/>
    </location>
</feature>
<accession>A0A1H7IPE1</accession>
<dbReference type="PANTHER" id="PTHR44757:SF2">
    <property type="entry name" value="BIOFILM ARCHITECTURE MAINTENANCE PROTEIN MBAA"/>
    <property type="match status" value="1"/>
</dbReference>
<evidence type="ECO:0000256" key="6">
    <source>
        <dbReference type="SAM" id="Phobius"/>
    </source>
</evidence>
<dbReference type="SMART" id="SM00052">
    <property type="entry name" value="EAL"/>
    <property type="match status" value="1"/>
</dbReference>
<keyword evidence="6" id="KW-1133">Transmembrane helix</keyword>
<comment type="cofactor">
    <cofactor evidence="1">
        <name>Mg(2+)</name>
        <dbReference type="ChEBI" id="CHEBI:18420"/>
    </cofactor>
</comment>
<feature type="domain" description="EAL" evidence="9">
    <location>
        <begin position="1155"/>
        <end position="1409"/>
    </location>
</feature>
<dbReference type="Pfam" id="PF08447">
    <property type="entry name" value="PAS_3"/>
    <property type="match status" value="1"/>
</dbReference>
<evidence type="ECO:0000256" key="2">
    <source>
        <dbReference type="ARBA" id="ARBA00004533"/>
    </source>
</evidence>
<dbReference type="CDD" id="cd01948">
    <property type="entry name" value="EAL"/>
    <property type="match status" value="1"/>
</dbReference>
<reference evidence="11 12" key="1">
    <citation type="submission" date="2016-10" db="EMBL/GenBank/DDBJ databases">
        <authorList>
            <person name="de Groot N.N."/>
        </authorList>
    </citation>
    <scope>NUCLEOTIDE SEQUENCE [LARGE SCALE GENOMIC DNA]</scope>
    <source>
        <strain evidence="11 12">JCM 19513</strain>
    </source>
</reference>
<feature type="domain" description="PAC" evidence="8">
    <location>
        <begin position="925"/>
        <end position="977"/>
    </location>
</feature>
<dbReference type="STRING" id="1429083.GCA_001885685_02764"/>
<dbReference type="PROSITE" id="PS50112">
    <property type="entry name" value="PAS"/>
    <property type="match status" value="3"/>
</dbReference>
<dbReference type="InterPro" id="IPR000700">
    <property type="entry name" value="PAS-assoc_C"/>
</dbReference>
<evidence type="ECO:0000256" key="5">
    <source>
        <dbReference type="ARBA" id="ARBA00051114"/>
    </source>
</evidence>
<feature type="transmembrane region" description="Helical" evidence="6">
    <location>
        <begin position="59"/>
        <end position="78"/>
    </location>
</feature>
<dbReference type="CDD" id="cd00130">
    <property type="entry name" value="PAS"/>
    <property type="match status" value="2"/>
</dbReference>
<dbReference type="InterPro" id="IPR000160">
    <property type="entry name" value="GGDEF_dom"/>
</dbReference>
<evidence type="ECO:0000256" key="3">
    <source>
        <dbReference type="ARBA" id="ARBA00012282"/>
    </source>
</evidence>
<comment type="catalytic activity">
    <reaction evidence="5">
        <text>3',3'-c-di-GMP + H2O = 5'-phosphoguanylyl(3'-&gt;5')guanosine + H(+)</text>
        <dbReference type="Rhea" id="RHEA:24902"/>
        <dbReference type="ChEBI" id="CHEBI:15377"/>
        <dbReference type="ChEBI" id="CHEBI:15378"/>
        <dbReference type="ChEBI" id="CHEBI:58754"/>
        <dbReference type="ChEBI" id="CHEBI:58805"/>
        <dbReference type="EC" id="3.1.4.52"/>
    </reaction>
    <physiologicalReaction direction="left-to-right" evidence="5">
        <dbReference type="Rhea" id="RHEA:24903"/>
    </physiologicalReaction>
</comment>
<keyword evidence="4" id="KW-0973">c-di-GMP</keyword>
<dbReference type="CDD" id="cd01949">
    <property type="entry name" value="GGDEF"/>
    <property type="match status" value="1"/>
</dbReference>
<dbReference type="PANTHER" id="PTHR44757">
    <property type="entry name" value="DIGUANYLATE CYCLASE DGCP"/>
    <property type="match status" value="1"/>
</dbReference>
<feature type="domain" description="PAS" evidence="7">
    <location>
        <begin position="852"/>
        <end position="897"/>
    </location>
</feature>
<evidence type="ECO:0000313" key="11">
    <source>
        <dbReference type="EMBL" id="SEK64363.1"/>
    </source>
</evidence>